<dbReference type="AlphaFoldDB" id="A0A4R4DQ46"/>
<sequence>MSATPMPMPAPARPPASPTQPGTSSLNGTTMTNRTTLAQLREMDAAQAVRLPVDHLALLLEEVGALKADAKHLADLLHDTLHARYGAPAAAARHAEGKDTGRVRVPDDGFEVVADLPKKAAWDQPKLAAAVATIVAWGEDPADYVTTEIRVPESRFTAWPPRIRAVFEPARTVATGRPSYTLEQKDAA</sequence>
<name>A0A4R4DQ46_9PROT</name>
<reference evidence="2 3" key="1">
    <citation type="submission" date="2019-03" db="EMBL/GenBank/DDBJ databases">
        <title>Paracraurococcus aquatilis NE82 genome sequence.</title>
        <authorList>
            <person name="Zhao Y."/>
            <person name="Du Z."/>
        </authorList>
    </citation>
    <scope>NUCLEOTIDE SEQUENCE [LARGE SCALE GENOMIC DNA]</scope>
    <source>
        <strain evidence="2 3">NE82</strain>
    </source>
</reference>
<feature type="region of interest" description="Disordered" evidence="1">
    <location>
        <begin position="1"/>
        <end position="30"/>
    </location>
</feature>
<dbReference type="RefSeq" id="WP_132286894.1">
    <property type="nucleotide sequence ID" value="NZ_SKBM01000006.1"/>
</dbReference>
<evidence type="ECO:0000313" key="3">
    <source>
        <dbReference type="Proteomes" id="UP000295023"/>
    </source>
</evidence>
<comment type="caution">
    <text evidence="2">The sequence shown here is derived from an EMBL/GenBank/DDBJ whole genome shotgun (WGS) entry which is preliminary data.</text>
</comment>
<accession>A0A4R4DQ46</accession>
<keyword evidence="3" id="KW-1185">Reference proteome</keyword>
<organism evidence="2 3">
    <name type="scientific">Roseicella aquatilis</name>
    <dbReference type="NCBI Taxonomy" id="2527868"/>
    <lineage>
        <taxon>Bacteria</taxon>
        <taxon>Pseudomonadati</taxon>
        <taxon>Pseudomonadota</taxon>
        <taxon>Alphaproteobacteria</taxon>
        <taxon>Acetobacterales</taxon>
        <taxon>Roseomonadaceae</taxon>
        <taxon>Roseicella</taxon>
    </lineage>
</organism>
<dbReference type="Proteomes" id="UP000295023">
    <property type="component" value="Unassembled WGS sequence"/>
</dbReference>
<dbReference type="EMBL" id="SKBM01000006">
    <property type="protein sequence ID" value="TCZ63971.1"/>
    <property type="molecule type" value="Genomic_DNA"/>
</dbReference>
<dbReference type="OrthoDB" id="6058064at2"/>
<protein>
    <submittedName>
        <fullName evidence="2">Uncharacterized protein</fullName>
    </submittedName>
</protein>
<evidence type="ECO:0000313" key="2">
    <source>
        <dbReference type="EMBL" id="TCZ63971.1"/>
    </source>
</evidence>
<gene>
    <name evidence="2" type="ORF">EXY23_08310</name>
</gene>
<proteinExistence type="predicted"/>
<feature type="compositionally biased region" description="Pro residues" evidence="1">
    <location>
        <begin position="1"/>
        <end position="18"/>
    </location>
</feature>
<evidence type="ECO:0000256" key="1">
    <source>
        <dbReference type="SAM" id="MobiDB-lite"/>
    </source>
</evidence>